<dbReference type="GO" id="GO:0009252">
    <property type="term" value="P:peptidoglycan biosynthetic process"/>
    <property type="evidence" value="ECO:0007669"/>
    <property type="project" value="UniProtKB-KW"/>
</dbReference>
<gene>
    <name evidence="8" type="primary">murM</name>
    <name evidence="8" type="ORF">BN1356_01257</name>
</gene>
<keyword evidence="3" id="KW-0133">Cell shape</keyword>
<reference evidence="9" key="1">
    <citation type="submission" date="2015-03" db="EMBL/GenBank/DDBJ databases">
        <authorList>
            <person name="Urmite Genomes"/>
        </authorList>
    </citation>
    <scope>NUCLEOTIDE SEQUENCE [LARGE SCALE GENOMIC DNA]</scope>
    <source>
        <strain evidence="9">FF10</strain>
    </source>
</reference>
<keyword evidence="5" id="KW-0012">Acyltransferase</keyword>
<keyword evidence="2" id="KW-0808">Transferase</keyword>
<evidence type="ECO:0000256" key="4">
    <source>
        <dbReference type="ARBA" id="ARBA00022984"/>
    </source>
</evidence>
<keyword evidence="4" id="KW-0573">Peptidoglycan synthesis</keyword>
<dbReference type="EMBL" id="CTEN01000002">
    <property type="protein sequence ID" value="CQR24905.1"/>
    <property type="molecule type" value="Genomic_DNA"/>
</dbReference>
<dbReference type="GO" id="GO:0071555">
    <property type="term" value="P:cell wall organization"/>
    <property type="evidence" value="ECO:0007669"/>
    <property type="project" value="UniProtKB-KW"/>
</dbReference>
<keyword evidence="6" id="KW-0961">Cell wall biogenesis/degradation</keyword>
<dbReference type="PANTHER" id="PTHR36174">
    <property type="entry name" value="LIPID II:GLYCINE GLYCYLTRANSFERASE"/>
    <property type="match status" value="1"/>
</dbReference>
<dbReference type="InterPro" id="IPR050644">
    <property type="entry name" value="PG_Glycine_Bridge_Synth"/>
</dbReference>
<dbReference type="Gene3D" id="1.20.58.90">
    <property type="match status" value="1"/>
</dbReference>
<dbReference type="Gene3D" id="3.40.630.30">
    <property type="match status" value="2"/>
</dbReference>
<evidence type="ECO:0000313" key="8">
    <source>
        <dbReference type="EMBL" id="CQR24905.1"/>
    </source>
</evidence>
<dbReference type="InterPro" id="IPR016181">
    <property type="entry name" value="Acyl_CoA_acyltransferase"/>
</dbReference>
<evidence type="ECO:0000313" key="9">
    <source>
        <dbReference type="Proteomes" id="UP000198604"/>
    </source>
</evidence>
<dbReference type="RefSeq" id="WP_093650495.1">
    <property type="nucleotide sequence ID" value="NZ_CTEN01000002.1"/>
</dbReference>
<name>A0A0E4CST1_9STRE</name>
<keyword evidence="7" id="KW-0175">Coiled coil</keyword>
<evidence type="ECO:0000256" key="1">
    <source>
        <dbReference type="ARBA" id="ARBA00009943"/>
    </source>
</evidence>
<dbReference type="STRING" id="1608583.BN1356_01257"/>
<dbReference type="PROSITE" id="PS51191">
    <property type="entry name" value="FEMABX"/>
    <property type="match status" value="1"/>
</dbReference>
<dbReference type="GO" id="GO:0008360">
    <property type="term" value="P:regulation of cell shape"/>
    <property type="evidence" value="ECO:0007669"/>
    <property type="project" value="UniProtKB-KW"/>
</dbReference>
<dbReference type="PANTHER" id="PTHR36174:SF1">
    <property type="entry name" value="LIPID II:GLYCINE GLYCYLTRANSFERASE"/>
    <property type="match status" value="1"/>
</dbReference>
<dbReference type="OrthoDB" id="2173585at2"/>
<dbReference type="GO" id="GO:0016755">
    <property type="term" value="F:aminoacyltransferase activity"/>
    <property type="evidence" value="ECO:0007669"/>
    <property type="project" value="InterPro"/>
</dbReference>
<sequence length="405" mass="46576">MYSYKTGISAEEHDAFVLQSQQTNLLQSSSWAKVKDDWGNIRVGFYDEKELLAVASILIRPLPLGMTMFYIPRGPVMDYLDKNLVAFVLTSIKKMAKTKKALFIKFDPFILFGHHQIDQEAVQNPEAETIIRNLQDAGCEWVGRTTDMAENIQPRFQANIYAKDFSEANLSKKIRQSIRTAKNKGVEVRFGAHELLADFSDLMKKTEDRKSIHLRGIDYYRKLLDSYPGQSYITLTTLNLKLRLDDLEKELEAAQMALANYPETTKPTKIDNTKKEIERLTDEIFFLKDELTKGKERVALSGTLTLEFGGTSENIYAGMDETYRRYQAAIYTWFETANHAFEKGNHWQNMGGVENDLSGGLYNFKSKFKPEIEEMIGEFNLPVSPLYKLSNLAYTIRKKLRSKRK</sequence>
<evidence type="ECO:0000256" key="3">
    <source>
        <dbReference type="ARBA" id="ARBA00022960"/>
    </source>
</evidence>
<evidence type="ECO:0000256" key="6">
    <source>
        <dbReference type="ARBA" id="ARBA00023316"/>
    </source>
</evidence>
<accession>A0A0E4CST1</accession>
<evidence type="ECO:0000256" key="2">
    <source>
        <dbReference type="ARBA" id="ARBA00022679"/>
    </source>
</evidence>
<dbReference type="InterPro" id="IPR003447">
    <property type="entry name" value="FEMABX"/>
</dbReference>
<dbReference type="SUPFAM" id="SSF55729">
    <property type="entry name" value="Acyl-CoA N-acyltransferases (Nat)"/>
    <property type="match status" value="2"/>
</dbReference>
<keyword evidence="9" id="KW-1185">Reference proteome</keyword>
<protein>
    <submittedName>
        <fullName evidence="8">Peptidoglycan branched peptide synthesis protein</fullName>
    </submittedName>
</protein>
<evidence type="ECO:0000256" key="7">
    <source>
        <dbReference type="SAM" id="Coils"/>
    </source>
</evidence>
<comment type="similarity">
    <text evidence="1">Belongs to the FemABX family.</text>
</comment>
<dbReference type="Pfam" id="PF02388">
    <property type="entry name" value="FemAB"/>
    <property type="match status" value="1"/>
</dbReference>
<dbReference type="Proteomes" id="UP000198604">
    <property type="component" value="Unassembled WGS sequence"/>
</dbReference>
<feature type="coiled-coil region" evidence="7">
    <location>
        <begin position="237"/>
        <end position="297"/>
    </location>
</feature>
<proteinExistence type="inferred from homology"/>
<organism evidence="8 9">
    <name type="scientific">Streptococcus varani</name>
    <dbReference type="NCBI Taxonomy" id="1608583"/>
    <lineage>
        <taxon>Bacteria</taxon>
        <taxon>Bacillati</taxon>
        <taxon>Bacillota</taxon>
        <taxon>Bacilli</taxon>
        <taxon>Lactobacillales</taxon>
        <taxon>Streptococcaceae</taxon>
        <taxon>Streptococcus</taxon>
    </lineage>
</organism>
<dbReference type="AlphaFoldDB" id="A0A0E4CST1"/>
<evidence type="ECO:0000256" key="5">
    <source>
        <dbReference type="ARBA" id="ARBA00023315"/>
    </source>
</evidence>